<feature type="signal peptide" evidence="2">
    <location>
        <begin position="1"/>
        <end position="24"/>
    </location>
</feature>
<evidence type="ECO:0000313" key="4">
    <source>
        <dbReference type="Proteomes" id="UP000193411"/>
    </source>
</evidence>
<keyword evidence="4" id="KW-1185">Reference proteome</keyword>
<feature type="region of interest" description="Disordered" evidence="1">
    <location>
        <begin position="553"/>
        <end position="573"/>
    </location>
</feature>
<feature type="chain" id="PRO_5012847476" evidence="2">
    <location>
        <begin position="25"/>
        <end position="921"/>
    </location>
</feature>
<sequence>MCFRWNSFFCLAMLSNRHLSTVASQATQPGQKKRSRRWRRTNSLDAFNARAASILSDASKPVQQRLKLVASLVPPVSATPPSRSSSENVLAQDVAVRVLANVQRLGWKANHALLYNLVYCAFLDRDWDLIADMLPELQEPQCDLAQVWSLFLPLLSIENPSFAIRLVSVHLLSNRSTNSGQWKWSVLSNRTVAHAIVSAAKSSQAHQFLDTLASCLVDCVPDHNSSPLLQEVTIISASHPHFFSQSTCERLRTLASPDLVQAPSGFIASYLFHASLANQQISQALQLAATSPGNCMPALVRALLRQSSPTLRDQALRVFQTFVDFKHMPISDAQFLAFVNAAPSSYACDWIWYRFHREHGMRLTHRSALSLLVWTATHVPDRLLALVHHLVNDRVRLSDADLRQWQQFFTSLRNTNTLSMHKLDEVALAVHSIIDVNLSTPSHATLDSLFVQHFAQLGRADTLRYFLRYCIRTLPVSKNTVRAITASFPQTIAFSLLGLVWHLTRTSLGHRNSPLSADQWDHWIKLHQSLQLISSMVRPKQCHLWTKRLEDTQRAAQHHHHQPPVWSPPRGETRRSSNWNVLIPLIRSLGKLGESDSLMQLADSSARDPSSPPEQVSALAIAFARCGEVARAQALLAQVDPSSHQYRSAHAAVLAAEFRSSIRPMAPPLDSPETEPQNLATICDPISFNLHLTSLRNQGRFDQVISTAISIKPPLIDAATLTIVITSALRGLDALETAARLPSPGRLLPRSSSAIEQDATRMKMTVYDFVLLHAPRVGHRYHAHLLLDLLVATRPSLMPWSTVVNVLSAMLNGSFGGTNRLSGINHGRPSAATIARVHNLMLGRLKEVGLWDYGTAPSGARTDQDGTTVERDPNLQIDRLEALAIKNREHASELQGMVDLLEWMDVHLSKGRRGEGGPGTA</sequence>
<proteinExistence type="predicted"/>
<evidence type="ECO:0000256" key="2">
    <source>
        <dbReference type="SAM" id="SignalP"/>
    </source>
</evidence>
<protein>
    <submittedName>
        <fullName evidence="3">Uncharacterized protein</fullName>
    </submittedName>
</protein>
<gene>
    <name evidence="3" type="ORF">BCR44DRAFT_89310</name>
</gene>
<accession>A0A1Y2HMW5</accession>
<keyword evidence="2" id="KW-0732">Signal</keyword>
<dbReference type="Proteomes" id="UP000193411">
    <property type="component" value="Unassembled WGS sequence"/>
</dbReference>
<evidence type="ECO:0000256" key="1">
    <source>
        <dbReference type="SAM" id="MobiDB-lite"/>
    </source>
</evidence>
<organism evidence="3 4">
    <name type="scientific">Catenaria anguillulae PL171</name>
    <dbReference type="NCBI Taxonomy" id="765915"/>
    <lineage>
        <taxon>Eukaryota</taxon>
        <taxon>Fungi</taxon>
        <taxon>Fungi incertae sedis</taxon>
        <taxon>Blastocladiomycota</taxon>
        <taxon>Blastocladiomycetes</taxon>
        <taxon>Blastocladiales</taxon>
        <taxon>Catenariaceae</taxon>
        <taxon>Catenaria</taxon>
    </lineage>
</organism>
<dbReference type="AlphaFoldDB" id="A0A1Y2HMW5"/>
<reference evidence="3 4" key="1">
    <citation type="submission" date="2016-07" db="EMBL/GenBank/DDBJ databases">
        <title>Pervasive Adenine N6-methylation of Active Genes in Fungi.</title>
        <authorList>
            <consortium name="DOE Joint Genome Institute"/>
            <person name="Mondo S.J."/>
            <person name="Dannebaum R.O."/>
            <person name="Kuo R.C."/>
            <person name="Labutti K."/>
            <person name="Haridas S."/>
            <person name="Kuo A."/>
            <person name="Salamov A."/>
            <person name="Ahrendt S.R."/>
            <person name="Lipzen A."/>
            <person name="Sullivan W."/>
            <person name="Andreopoulos W.B."/>
            <person name="Clum A."/>
            <person name="Lindquist E."/>
            <person name="Daum C."/>
            <person name="Ramamoorthy G.K."/>
            <person name="Gryganskyi A."/>
            <person name="Culley D."/>
            <person name="Magnuson J.K."/>
            <person name="James T.Y."/>
            <person name="O'Malley M.A."/>
            <person name="Stajich J.E."/>
            <person name="Spatafora J.W."/>
            <person name="Visel A."/>
            <person name="Grigoriev I.V."/>
        </authorList>
    </citation>
    <scope>NUCLEOTIDE SEQUENCE [LARGE SCALE GENOMIC DNA]</scope>
    <source>
        <strain evidence="3 4">PL171</strain>
    </source>
</reference>
<name>A0A1Y2HMW5_9FUNG</name>
<evidence type="ECO:0000313" key="3">
    <source>
        <dbReference type="EMBL" id="ORZ35935.1"/>
    </source>
</evidence>
<dbReference type="OrthoDB" id="10674911at2759"/>
<dbReference type="EMBL" id="MCFL01000019">
    <property type="protein sequence ID" value="ORZ35935.1"/>
    <property type="molecule type" value="Genomic_DNA"/>
</dbReference>
<comment type="caution">
    <text evidence="3">The sequence shown here is derived from an EMBL/GenBank/DDBJ whole genome shotgun (WGS) entry which is preliminary data.</text>
</comment>